<dbReference type="EMBL" id="CP002063">
    <property type="protein sequence ID" value="ADJ16618.1"/>
    <property type="molecule type" value="Genomic_DNA"/>
</dbReference>
<evidence type="ECO:0000313" key="6">
    <source>
        <dbReference type="Proteomes" id="UP000000390"/>
    </source>
</evidence>
<dbReference type="InterPro" id="IPR050721">
    <property type="entry name" value="Trk_Ktr_HKT_K-transport"/>
</dbReference>
<dbReference type="Proteomes" id="UP000011645">
    <property type="component" value="Unassembled WGS sequence"/>
</dbReference>
<protein>
    <submittedName>
        <fullName evidence="4">TrkA-N domain protein</fullName>
    </submittedName>
    <submittedName>
        <fullName evidence="5">TrkA-N domain-containing protein</fullName>
    </submittedName>
</protein>
<dbReference type="GO" id="GO:0008324">
    <property type="term" value="F:monoatomic cation transmembrane transporter activity"/>
    <property type="evidence" value="ECO:0007669"/>
    <property type="project" value="InterPro"/>
</dbReference>
<dbReference type="AlphaFoldDB" id="D8JBG5"/>
<proteinExistence type="predicted"/>
<accession>D8JBG5</accession>
<dbReference type="InterPro" id="IPR036291">
    <property type="entry name" value="NAD(P)-bd_dom_sf"/>
</dbReference>
<dbReference type="HOGENOM" id="CLU_035216_0_0_2"/>
<keyword evidence="4" id="KW-0614">Plasmid</keyword>
<dbReference type="PATRIC" id="fig|795797.18.peg.3227"/>
<dbReference type="Proteomes" id="UP000000390">
    <property type="component" value="Plasmid 1"/>
</dbReference>
<dbReference type="eggNOG" id="arCOG01960">
    <property type="taxonomic scope" value="Archaea"/>
</dbReference>
<dbReference type="EMBL" id="AOHV01000005">
    <property type="protein sequence ID" value="ELY41285.1"/>
    <property type="molecule type" value="Genomic_DNA"/>
</dbReference>
<keyword evidence="7" id="KW-1185">Reference proteome</keyword>
<reference evidence="5 7" key="2">
    <citation type="journal article" date="2014" name="PLoS Genet.">
        <title>Phylogenetically driven sequencing of extremely halophilic archaea reveals strategies for static and dynamic osmo-response.</title>
        <authorList>
            <person name="Becker E.A."/>
            <person name="Seitzer P.M."/>
            <person name="Tritt A."/>
            <person name="Larsen D."/>
            <person name="Krusor M."/>
            <person name="Yao A.I."/>
            <person name="Wu D."/>
            <person name="Madern D."/>
            <person name="Eisen J.A."/>
            <person name="Darling A.E."/>
            <person name="Facciotti M.T."/>
        </authorList>
    </citation>
    <scope>NUCLEOTIDE SEQUENCE [LARGE SCALE GENOMIC DNA]</scope>
    <source>
        <strain evidence="5">B3</strain>
        <strain evidence="7">DSM 18796 / CECT 7217 / JCM 14584 / KCTC 4019 / B3</strain>
    </source>
</reference>
<evidence type="ECO:0000259" key="3">
    <source>
        <dbReference type="PROSITE" id="PS51202"/>
    </source>
</evidence>
<feature type="domain" description="RCK N-terminal" evidence="2">
    <location>
        <begin position="120"/>
        <end position="236"/>
    </location>
</feature>
<dbReference type="PROSITE" id="PS51202">
    <property type="entry name" value="RCK_C"/>
    <property type="match status" value="2"/>
</dbReference>
<evidence type="ECO:0000256" key="1">
    <source>
        <dbReference type="SAM" id="Phobius"/>
    </source>
</evidence>
<keyword evidence="1" id="KW-1133">Transmembrane helix</keyword>
<dbReference type="InterPro" id="IPR003148">
    <property type="entry name" value="RCK_N"/>
</dbReference>
<dbReference type="InterPro" id="IPR006037">
    <property type="entry name" value="RCK_C"/>
</dbReference>
<evidence type="ECO:0000313" key="7">
    <source>
        <dbReference type="Proteomes" id="UP000011645"/>
    </source>
</evidence>
<geneLocation type="plasmid" evidence="4 6">
    <name>1</name>
</geneLocation>
<dbReference type="SUPFAM" id="SSF81324">
    <property type="entry name" value="Voltage-gated potassium channels"/>
    <property type="match status" value="1"/>
</dbReference>
<evidence type="ECO:0000313" key="5">
    <source>
        <dbReference type="EMBL" id="ELY41285.1"/>
    </source>
</evidence>
<dbReference type="PROSITE" id="PS51201">
    <property type="entry name" value="RCK_N"/>
    <property type="match status" value="2"/>
</dbReference>
<sequence length="553" mass="60398">MDGIDSTELGNRWQRRTIYYALVLVLIIIAYAVLYHTGMVALEGEDVTFLHSLQVVVETFTTTGYGSDAPWDHPWMNVLVIVMDLTGVGLIFLALPLLLFPLFEEAISTTPPVELENDLADHVIICAFSPRTEVLINELVARDVDYVIVESDTDRATRLHEDGHPVINRNAESVEGLRAAQLSTARALIVDVDDETNTSIILTAKEVAGNVQVISTVEDPEREHYHQLAGADTVLTPRLLLGQSLAAKVTSGISAELSNVIEITEDFELAELPVQRDSDLVGRTIADSRIREQTGVNLLGAWSRGWFESPPSPTMTIDESTVLLAAGREEQLQRLKERTRSTLRPPTAGETILVGYGETGRAIGEVLHERGVTYTVLDALDMPDVDVVGDATKPENVLEAGISNARTVVLALPEDATTEVTTLVSRDLNPAVEIVARAEQMENVTKIYRAGADYVLSLATVSGRMLATTVIEDEEVISLNTQIEVVRTPASRLAGQRLEDTRIRSRTGCTVVGVERTGDVITDLGPEFRIEADDLLIVAGTDEGVNQFTEILE</sequence>
<dbReference type="GeneID" id="9421064"/>
<dbReference type="Pfam" id="PF02254">
    <property type="entry name" value="TrkA_N"/>
    <property type="match status" value="2"/>
</dbReference>
<feature type="transmembrane region" description="Helical" evidence="1">
    <location>
        <begin position="75"/>
        <end position="100"/>
    </location>
</feature>
<evidence type="ECO:0000259" key="2">
    <source>
        <dbReference type="PROSITE" id="PS51201"/>
    </source>
</evidence>
<dbReference type="Gene3D" id="1.10.287.70">
    <property type="match status" value="1"/>
</dbReference>
<keyword evidence="1" id="KW-0812">Transmembrane</keyword>
<dbReference type="Gene3D" id="3.30.70.1450">
    <property type="entry name" value="Regulator of K+ conductance, C-terminal domain"/>
    <property type="match status" value="2"/>
</dbReference>
<name>D8JBG5_HALJB</name>
<feature type="domain" description="RCK N-terminal" evidence="2">
    <location>
        <begin position="348"/>
        <end position="456"/>
    </location>
</feature>
<gene>
    <name evidence="4" type="ordered locus">HacjB3_16311</name>
    <name evidence="5" type="ORF">C497_00935</name>
</gene>
<feature type="domain" description="RCK C-terminal" evidence="3">
    <location>
        <begin position="257"/>
        <end position="341"/>
    </location>
</feature>
<reference evidence="4 6" key="1">
    <citation type="journal article" date="2010" name="J. Bacteriol.">
        <title>Complete genome sequence of Halalkalicoccus jeotgali B3(T), an extremely halophilic archaeon.</title>
        <authorList>
            <person name="Roh S.W."/>
            <person name="Nam Y.D."/>
            <person name="Nam S.H."/>
            <person name="Choi S.H."/>
            <person name="Park H.S."/>
            <person name="Bae J.W."/>
        </authorList>
    </citation>
    <scope>NUCLEOTIDE SEQUENCE [LARGE SCALE GENOMIC DNA]</scope>
    <source>
        <strain evidence="4">B3</strain>
        <strain evidence="6">DSM 18796 / CECT 7217 / JCM 14584 / KCTC 4019 / B3</strain>
        <plasmid evidence="6">1</plasmid>
    </source>
</reference>
<dbReference type="PANTHER" id="PTHR43833">
    <property type="entry name" value="POTASSIUM CHANNEL PROTEIN 2-RELATED-RELATED"/>
    <property type="match status" value="1"/>
</dbReference>
<dbReference type="OrthoDB" id="43518at2157"/>
<feature type="transmembrane region" description="Helical" evidence="1">
    <location>
        <begin position="18"/>
        <end position="37"/>
    </location>
</feature>
<dbReference type="SUPFAM" id="SSF51735">
    <property type="entry name" value="NAD(P)-binding Rossmann-fold domains"/>
    <property type="match status" value="2"/>
</dbReference>
<dbReference type="SUPFAM" id="SSF116726">
    <property type="entry name" value="TrkA C-terminal domain-like"/>
    <property type="match status" value="2"/>
</dbReference>
<dbReference type="KEGG" id="hje:HacjB3_16311"/>
<evidence type="ECO:0000313" key="4">
    <source>
        <dbReference type="EMBL" id="ADJ16618.1"/>
    </source>
</evidence>
<dbReference type="GO" id="GO:0006813">
    <property type="term" value="P:potassium ion transport"/>
    <property type="evidence" value="ECO:0007669"/>
    <property type="project" value="InterPro"/>
</dbReference>
<dbReference type="PANTHER" id="PTHR43833:SF13">
    <property type="entry name" value="POTASSIUM CHANNEL PROTEIN 2-RELATED"/>
    <property type="match status" value="1"/>
</dbReference>
<keyword evidence="1" id="KW-0472">Membrane</keyword>
<organism evidence="4 6">
    <name type="scientific">Halalkalicoccus jeotgali (strain DSM 18796 / CECT 7217 / JCM 14584 / KCTC 4019 / B3)</name>
    <dbReference type="NCBI Taxonomy" id="795797"/>
    <lineage>
        <taxon>Archaea</taxon>
        <taxon>Methanobacteriati</taxon>
        <taxon>Methanobacteriota</taxon>
        <taxon>Stenosarchaea group</taxon>
        <taxon>Halobacteria</taxon>
        <taxon>Halobacteriales</taxon>
        <taxon>Halococcaceae</taxon>
        <taxon>Halalkalicoccus</taxon>
    </lineage>
</organism>
<dbReference type="InterPro" id="IPR036721">
    <property type="entry name" value="RCK_C_sf"/>
</dbReference>
<dbReference type="Gene3D" id="3.40.50.720">
    <property type="entry name" value="NAD(P)-binding Rossmann-like Domain"/>
    <property type="match status" value="2"/>
</dbReference>
<dbReference type="RefSeq" id="WP_008413799.1">
    <property type="nucleotide sequence ID" value="NC_014298.1"/>
</dbReference>
<feature type="domain" description="RCK C-terminal" evidence="3">
    <location>
        <begin position="469"/>
        <end position="553"/>
    </location>
</feature>
<dbReference type="Pfam" id="PF02080">
    <property type="entry name" value="TrkA_C"/>
    <property type="match status" value="2"/>
</dbReference>